<dbReference type="Pfam" id="PF00501">
    <property type="entry name" value="AMP-binding"/>
    <property type="match status" value="1"/>
</dbReference>
<dbReference type="InterPro" id="IPR042099">
    <property type="entry name" value="ANL_N_sf"/>
</dbReference>
<sequence length="939" mass="103696">MFGVDVVFVDGCHNHKSKTVNSVKFISVPPYEELSTSSIETPFKEHQEPSEPAYFCHTSGTSSGLPKPIIQTHYGAVGALPCFSGENKPATFSTTPLYHGGLVDCFRAWTSGASIWLFPEGVVPITGNNLISAIKFARQQSPAEVRYFSSVPYVLRMLADEEEGINVLQTMDLVGVGGAALPPAVGDRLVQAGVNLLSRMGSAECGFLMSSHRDYQNDKDWQYLRPIDDPKLLSFENRNNGLSELVVKPDWPFLAKSNRPDGSYATGDLFEPHASIPNAWRYHSRADAQITLANGKKFDPSPLENALLASTKLLQDVLIFGSGKVYAGALLFPASNEYTAEEVISSVWPILKKMNQESQSHARITRAMVVVIPVQKGLLPLEKSSKGTILRSQAEKRYANAIACAYRGGGLMSPNSGSVSDEQLLPTVLNCFSQILGRDVDPDRDLYQQGVDSLSCIQMRKMIESSCLQKTERKLPMNVIYDQGTVTTLVTYLRHVRQGTEEVNGKGNQTQLKAMQDLAEKYSNFGQLKTAPQMTSKKVVVLTGATGFLGAHILHLLRQDTEVAKIYCLLRAQSPFVAHERVTMALSKRNLPELGAYNENLQDRNERILCLPCNLSNQDLGLSDQDRQRILKEAKVIIHSAWTVNFSLRLSSFEDQVAGTRNLIDLASESGAKFLFISSTAAVSCSTSTPILEKVSHDPADASPLGYSQSKWVAEQVCISANNRLAVKGSTSPKEGPQISIIRVGQMCSNTSGVWNVSEAYPLMLSTARITGCLPGFPGQALSWIPVEQAAQAVLEISFPALDHANDSERWTFTEPPVYHVYNPHNTPTWNQMLQWLLVECKESSFEIVPAKEWLTQLERALQEKATRHPSQALLGMWKDAFYIDVDEKVCGENTETPKFDVGLTQKASGTMQSLKPLDRERIIKMWTWVHENLDVKGG</sequence>
<dbReference type="Pfam" id="PF23562">
    <property type="entry name" value="AMP-binding_C_3"/>
    <property type="match status" value="1"/>
</dbReference>
<dbReference type="InterPro" id="IPR000873">
    <property type="entry name" value="AMP-dep_synth/lig_dom"/>
</dbReference>
<dbReference type="PROSITE" id="PS50075">
    <property type="entry name" value="CARRIER"/>
    <property type="match status" value="1"/>
</dbReference>
<dbReference type="InterPro" id="IPR051414">
    <property type="entry name" value="Adenylate-forming_Reductase"/>
</dbReference>
<keyword evidence="3" id="KW-0521">NADP</keyword>
<organism evidence="5 6">
    <name type="scientific">Neonectria punicea</name>
    <dbReference type="NCBI Taxonomy" id="979145"/>
    <lineage>
        <taxon>Eukaryota</taxon>
        <taxon>Fungi</taxon>
        <taxon>Dikarya</taxon>
        <taxon>Ascomycota</taxon>
        <taxon>Pezizomycotina</taxon>
        <taxon>Sordariomycetes</taxon>
        <taxon>Hypocreomycetidae</taxon>
        <taxon>Hypocreales</taxon>
        <taxon>Nectriaceae</taxon>
        <taxon>Neonectria</taxon>
    </lineage>
</organism>
<comment type="caution">
    <text evidence="5">The sequence shown here is derived from an EMBL/GenBank/DDBJ whole genome shotgun (WGS) entry which is preliminary data.</text>
</comment>
<accession>A0ABR1HIC9</accession>
<dbReference type="InterPro" id="IPR013120">
    <property type="entry name" value="FAR_NAD-bd"/>
</dbReference>
<dbReference type="InterPro" id="IPR036736">
    <property type="entry name" value="ACP-like_sf"/>
</dbReference>
<feature type="domain" description="Carrier" evidence="4">
    <location>
        <begin position="419"/>
        <end position="497"/>
    </location>
</feature>
<keyword evidence="2" id="KW-0597">Phosphoprotein</keyword>
<evidence type="ECO:0000256" key="2">
    <source>
        <dbReference type="ARBA" id="ARBA00022553"/>
    </source>
</evidence>
<evidence type="ECO:0000256" key="3">
    <source>
        <dbReference type="ARBA" id="ARBA00022857"/>
    </source>
</evidence>
<proteinExistence type="predicted"/>
<dbReference type="PANTHER" id="PTHR43439">
    <property type="entry name" value="PHENYLACETATE-COENZYME A LIGASE"/>
    <property type="match status" value="1"/>
</dbReference>
<dbReference type="Proteomes" id="UP001498476">
    <property type="component" value="Unassembled WGS sequence"/>
</dbReference>
<reference evidence="5 6" key="1">
    <citation type="journal article" date="2025" name="Microbiol. Resour. Announc.">
        <title>Draft genome sequences for Neonectria magnoliae and Neonectria punicea, canker pathogens of Liriodendron tulipifera and Acer saccharum in West Virginia.</title>
        <authorList>
            <person name="Petronek H.M."/>
            <person name="Kasson M.T."/>
            <person name="Metheny A.M."/>
            <person name="Stauder C.M."/>
            <person name="Lovett B."/>
            <person name="Lynch S.C."/>
            <person name="Garnas J.R."/>
            <person name="Kasson L.R."/>
            <person name="Stajich J.E."/>
        </authorList>
    </citation>
    <scope>NUCLEOTIDE SEQUENCE [LARGE SCALE GENOMIC DNA]</scope>
    <source>
        <strain evidence="5 6">NRRL 64653</strain>
    </source>
</reference>
<name>A0ABR1HIC9_9HYPO</name>
<dbReference type="InterPro" id="IPR009081">
    <property type="entry name" value="PP-bd_ACP"/>
</dbReference>
<evidence type="ECO:0000313" key="6">
    <source>
        <dbReference type="Proteomes" id="UP001498476"/>
    </source>
</evidence>
<dbReference type="InterPro" id="IPR036291">
    <property type="entry name" value="NAD(P)-bd_dom_sf"/>
</dbReference>
<dbReference type="SUPFAM" id="SSF56801">
    <property type="entry name" value="Acetyl-CoA synthetase-like"/>
    <property type="match status" value="1"/>
</dbReference>
<keyword evidence="1" id="KW-0596">Phosphopantetheine</keyword>
<dbReference type="PANTHER" id="PTHR43439:SF2">
    <property type="entry name" value="ENZYME, PUTATIVE (JCVI)-RELATED"/>
    <property type="match status" value="1"/>
</dbReference>
<dbReference type="Gene3D" id="1.10.1200.10">
    <property type="entry name" value="ACP-like"/>
    <property type="match status" value="1"/>
</dbReference>
<dbReference type="SMART" id="SM00823">
    <property type="entry name" value="PKS_PP"/>
    <property type="match status" value="1"/>
</dbReference>
<dbReference type="EMBL" id="JAZAVJ010000026">
    <property type="protein sequence ID" value="KAK7420927.1"/>
    <property type="molecule type" value="Genomic_DNA"/>
</dbReference>
<protein>
    <recommendedName>
        <fullName evidence="4">Carrier domain-containing protein</fullName>
    </recommendedName>
</protein>
<dbReference type="Gene3D" id="3.40.50.720">
    <property type="entry name" value="NAD(P)-binding Rossmann-like Domain"/>
    <property type="match status" value="1"/>
</dbReference>
<keyword evidence="6" id="KW-1185">Reference proteome</keyword>
<dbReference type="SUPFAM" id="SSF51735">
    <property type="entry name" value="NAD(P)-binding Rossmann-fold domains"/>
    <property type="match status" value="1"/>
</dbReference>
<evidence type="ECO:0000259" key="4">
    <source>
        <dbReference type="PROSITE" id="PS50075"/>
    </source>
</evidence>
<evidence type="ECO:0000256" key="1">
    <source>
        <dbReference type="ARBA" id="ARBA00022450"/>
    </source>
</evidence>
<dbReference type="Pfam" id="PF00550">
    <property type="entry name" value="PP-binding"/>
    <property type="match status" value="1"/>
</dbReference>
<dbReference type="Pfam" id="PF07993">
    <property type="entry name" value="NAD_binding_4"/>
    <property type="match status" value="1"/>
</dbReference>
<gene>
    <name evidence="5" type="ORF">QQX98_002491</name>
</gene>
<evidence type="ECO:0000313" key="5">
    <source>
        <dbReference type="EMBL" id="KAK7420927.1"/>
    </source>
</evidence>
<dbReference type="Gene3D" id="3.40.50.12780">
    <property type="entry name" value="N-terminal domain of ligase-like"/>
    <property type="match status" value="1"/>
</dbReference>
<dbReference type="SUPFAM" id="SSF47336">
    <property type="entry name" value="ACP-like"/>
    <property type="match status" value="1"/>
</dbReference>
<dbReference type="InterPro" id="IPR020806">
    <property type="entry name" value="PKS_PP-bd"/>
</dbReference>